<sequence>MYIIDGNKDLYFKPKPLFSFSFEHNITTMQPQQQQQNRLSHGYTFKIVPPGDKLGLELDRLFGVTQSKRYTVHNLGPNRALLYLTERYNCLMWMKAEVVGGVEDENTLPVLFAAEMAKIRRSRVRTAEIFRGRLRWTLSAVGK</sequence>
<name>Q919I4_NPVCO</name>
<evidence type="ECO:0000313" key="1">
    <source>
        <dbReference type="EMBL" id="AAK94171.1"/>
    </source>
</evidence>
<organism evidence="1 2">
    <name type="scientific">Culex nigripalpus nucleopolyhedrovirus (isolate Florida/1997)</name>
    <name type="common">CuniNPV</name>
    <dbReference type="NCBI Taxonomy" id="645993"/>
    <lineage>
        <taxon>Viruses</taxon>
        <taxon>Viruses incertae sedis</taxon>
        <taxon>Naldaviricetes</taxon>
        <taxon>Lefavirales</taxon>
        <taxon>Baculoviridae</taxon>
        <taxon>Deltabaculovirus</taxon>
    </lineage>
</organism>
<dbReference type="EMBL" id="AF403738">
    <property type="protein sequence ID" value="AAK94171.1"/>
    <property type="molecule type" value="Genomic_DNA"/>
</dbReference>
<reference evidence="1 2" key="1">
    <citation type="journal article" date="2001" name="J. Virol.">
        <title>Genome sequence of a baculovirus pathogenic for Culex nigripalpus.</title>
        <authorList>
            <person name="Afonso C.L."/>
            <person name="Tulman E.R."/>
            <person name="Lu Z."/>
            <person name="Balinsky C.A."/>
            <person name="Moser B.A."/>
            <person name="Becnel J.J."/>
            <person name="Rock D.L."/>
            <person name="Kutish G.F."/>
        </authorList>
    </citation>
    <scope>NUCLEOTIDE SEQUENCE [LARGE SCALE GENOMIC DNA]</scope>
    <source>
        <strain evidence="2">Isolate Florida/1997</strain>
    </source>
</reference>
<dbReference type="RefSeq" id="NP_203397.1">
    <property type="nucleotide sequence ID" value="NC_003084.1"/>
</dbReference>
<accession>Q919I4</accession>
<proteinExistence type="predicted"/>
<protein>
    <submittedName>
        <fullName evidence="1">Uncharacterized protein</fullName>
    </submittedName>
</protein>
<dbReference type="Proteomes" id="UP000006635">
    <property type="component" value="Segment"/>
</dbReference>
<gene>
    <name evidence="1" type="primary">CUN093</name>
</gene>
<organismHost>
    <name type="scientific">Culex nigripalpus</name>
    <dbReference type="NCBI Taxonomy" id="42429"/>
</organismHost>
<dbReference type="KEGG" id="vg:921898"/>
<evidence type="ECO:0000313" key="2">
    <source>
        <dbReference type="Proteomes" id="UP000006635"/>
    </source>
</evidence>
<dbReference type="GeneID" id="921898"/>
<keyword evidence="2" id="KW-1185">Reference proteome</keyword>